<dbReference type="SMART" id="SM00360">
    <property type="entry name" value="RRM"/>
    <property type="match status" value="1"/>
</dbReference>
<dbReference type="PROSITE" id="PS50102">
    <property type="entry name" value="RRM"/>
    <property type="match status" value="1"/>
</dbReference>
<organism evidence="4 5">
    <name type="scientific">Theileria orientalis</name>
    <dbReference type="NCBI Taxonomy" id="68886"/>
    <lineage>
        <taxon>Eukaryota</taxon>
        <taxon>Sar</taxon>
        <taxon>Alveolata</taxon>
        <taxon>Apicomplexa</taxon>
        <taxon>Aconoidasida</taxon>
        <taxon>Piroplasmida</taxon>
        <taxon>Theileriidae</taxon>
        <taxon>Theileria</taxon>
    </lineage>
</organism>
<name>A0A976SIG8_THEOR</name>
<reference evidence="4" key="1">
    <citation type="submission" date="2022-07" db="EMBL/GenBank/DDBJ databases">
        <title>Evaluation of T. orientalis genome assembly methods using nanopore sequencing and analysis of variation between genomes.</title>
        <authorList>
            <person name="Yam J."/>
            <person name="Micallef M.L."/>
            <person name="Liu M."/>
            <person name="Djordjevic S.P."/>
            <person name="Bogema D.R."/>
            <person name="Jenkins C."/>
        </authorList>
    </citation>
    <scope>NUCLEOTIDE SEQUENCE</scope>
    <source>
        <strain evidence="4">Goon Nure</strain>
    </source>
</reference>
<evidence type="ECO:0000256" key="1">
    <source>
        <dbReference type="ARBA" id="ARBA00022884"/>
    </source>
</evidence>
<dbReference type="Proteomes" id="UP000244811">
    <property type="component" value="Chromosome 1"/>
</dbReference>
<dbReference type="InterPro" id="IPR035979">
    <property type="entry name" value="RBD_domain_sf"/>
</dbReference>
<dbReference type="AlphaFoldDB" id="A0A976SIG8"/>
<accession>A0A976SIG8</accession>
<keyword evidence="1 2" id="KW-0694">RNA-binding</keyword>
<evidence type="ECO:0000256" key="2">
    <source>
        <dbReference type="PROSITE-ProRule" id="PRU00176"/>
    </source>
</evidence>
<protein>
    <recommendedName>
        <fullName evidence="3">RRM domain-containing protein</fullName>
    </recommendedName>
</protein>
<dbReference type="PANTHER" id="PTHR48027">
    <property type="entry name" value="HETEROGENEOUS NUCLEAR RIBONUCLEOPROTEIN 87F-RELATED"/>
    <property type="match status" value="1"/>
</dbReference>
<evidence type="ECO:0000313" key="4">
    <source>
        <dbReference type="EMBL" id="UVC49458.1"/>
    </source>
</evidence>
<dbReference type="InterPro" id="IPR052462">
    <property type="entry name" value="SLIRP/GR-RBP-like"/>
</dbReference>
<evidence type="ECO:0000313" key="5">
    <source>
        <dbReference type="Proteomes" id="UP000244811"/>
    </source>
</evidence>
<sequence length="472" mass="52580">MAGRDRNIRLFVGNLPYDTTEEDLRAMLHGCGTLRYLVIRKDYHTNKSRGYGNIEYRTEAECLEAIKRLGNIEVKGRPVKVDFCDDYYRDKYTDVLMDTLYQKESLQTPEMEQMHTQGMGPPAYNIPVPQPGMPPMGHPDMPPYGQPAMGSMEQSGYGMVQSNLPMAQPNLVPMPQANLPMVQPNLPLVQADMAIFPQANMGLIQSTVPLMTPTLPQPAMVQPGLVPSGLIQPGLAQPTMAPIMPMQADISQLDPLEAVQPMGVPMDPALSQPMATHTGHHHYQNQPMPQTMNAAINSQMNNMGMTLNQPVTQQLGQPGKSPTNQQVNAPVSQQFATHVKHQPSKMKDGLGKVAKPVVGRNGQIKESGDYAKNEHKRYRTEEELLLENGKVVSKDLFRIIKKMSMMDVYNLVKKIDALMEKSPNTARSILNSNSSMRSALIHAKLLLGYKNLNFSHLSTAKVSNIFEYFFIR</sequence>
<gene>
    <name evidence="4" type="ORF">MACK_003293</name>
</gene>
<dbReference type="SUPFAM" id="SSF54928">
    <property type="entry name" value="RNA-binding domain, RBD"/>
    <property type="match status" value="1"/>
</dbReference>
<feature type="domain" description="RRM" evidence="3">
    <location>
        <begin position="8"/>
        <end position="86"/>
    </location>
</feature>
<evidence type="ECO:0000259" key="3">
    <source>
        <dbReference type="PROSITE" id="PS50102"/>
    </source>
</evidence>
<dbReference type="GO" id="GO:0003723">
    <property type="term" value="F:RNA binding"/>
    <property type="evidence" value="ECO:0007669"/>
    <property type="project" value="UniProtKB-UniRule"/>
</dbReference>
<dbReference type="InterPro" id="IPR000504">
    <property type="entry name" value="RRM_dom"/>
</dbReference>
<dbReference type="InterPro" id="IPR012677">
    <property type="entry name" value="Nucleotide-bd_a/b_plait_sf"/>
</dbReference>
<proteinExistence type="predicted"/>
<dbReference type="Pfam" id="PF00076">
    <property type="entry name" value="RRM_1"/>
    <property type="match status" value="1"/>
</dbReference>
<dbReference type="Gene3D" id="3.30.70.330">
    <property type="match status" value="1"/>
</dbReference>
<dbReference type="EMBL" id="CP056069">
    <property type="protein sequence ID" value="UVC49458.1"/>
    <property type="molecule type" value="Genomic_DNA"/>
</dbReference>